<dbReference type="Proteomes" id="UP000809081">
    <property type="component" value="Unassembled WGS sequence"/>
</dbReference>
<name>A0ABS2PJR2_9STRE</name>
<dbReference type="SUPFAM" id="SSF46955">
    <property type="entry name" value="Putative DNA-binding domain"/>
    <property type="match status" value="1"/>
</dbReference>
<organism evidence="1 2">
    <name type="scientific">Streptococcus saliviloxodontae</name>
    <dbReference type="NCBI Taxonomy" id="1349416"/>
    <lineage>
        <taxon>Bacteria</taxon>
        <taxon>Bacillati</taxon>
        <taxon>Bacillota</taxon>
        <taxon>Bacilli</taxon>
        <taxon>Lactobacillales</taxon>
        <taxon>Streptococcaceae</taxon>
        <taxon>Streptococcus</taxon>
    </lineage>
</organism>
<gene>
    <name evidence="1" type="ORF">JOC31_000372</name>
</gene>
<dbReference type="RefSeq" id="WP_205016513.1">
    <property type="nucleotide sequence ID" value="NZ_JAFBEI010000005.1"/>
</dbReference>
<comment type="caution">
    <text evidence="1">The sequence shown here is derived from an EMBL/GenBank/DDBJ whole genome shotgun (WGS) entry which is preliminary data.</text>
</comment>
<proteinExistence type="predicted"/>
<sequence>MTDSYISKHDTELIAKTLELFKDFLDEQRELLESDPLNLVSQEKAMKHFNISRPTILDWEKQGLTRYKAPEGRKVWYSKTELLNFLREGGKQCMK</sequence>
<dbReference type="InterPro" id="IPR009061">
    <property type="entry name" value="DNA-bd_dom_put_sf"/>
</dbReference>
<keyword evidence="2" id="KW-1185">Reference proteome</keyword>
<dbReference type="EMBL" id="JAFBEI010000005">
    <property type="protein sequence ID" value="MBM7635579.1"/>
    <property type="molecule type" value="Genomic_DNA"/>
</dbReference>
<evidence type="ECO:0000313" key="2">
    <source>
        <dbReference type="Proteomes" id="UP000809081"/>
    </source>
</evidence>
<evidence type="ECO:0000313" key="1">
    <source>
        <dbReference type="EMBL" id="MBM7635579.1"/>
    </source>
</evidence>
<reference evidence="1 2" key="1">
    <citation type="submission" date="2021-01" db="EMBL/GenBank/DDBJ databases">
        <title>Genomic Encyclopedia of Type Strains, Phase IV (KMG-IV): sequencing the most valuable type-strain genomes for metagenomic binning, comparative biology and taxonomic classification.</title>
        <authorList>
            <person name="Goeker M."/>
        </authorList>
    </citation>
    <scope>NUCLEOTIDE SEQUENCE [LARGE SCALE GENOMIC DNA]</scope>
    <source>
        <strain evidence="1 2">DSM 27513</strain>
    </source>
</reference>
<protein>
    <submittedName>
        <fullName evidence="1">Transposase</fullName>
    </submittedName>
</protein>
<accession>A0ABS2PJR2</accession>